<dbReference type="Proteomes" id="UP001244011">
    <property type="component" value="Unassembled WGS sequence"/>
</dbReference>
<evidence type="ECO:0000313" key="2">
    <source>
        <dbReference type="Proteomes" id="UP001244011"/>
    </source>
</evidence>
<dbReference type="AlphaFoldDB" id="A0AAJ0FKX9"/>
<sequence>MGSTFSTGGDDLYDFFTIPPMPDIKVDEPTVGEEITVQTFYEGPPACKCCTNWVERLPNLVPEVAKEKYDGAAICIYNGKDHMADTLGGLKEINPRHITIQSSVIRNEIAPILEKGGMLGTPLGKHKLTIHTPFKELFFAHPQIVQLYHSHAAGSQEKKHLKLLVDVMGQLFHRTSPRVAELHEKKLIDCAHLWTIFPRGIIVYSCIAGQDHVFHVDSVDRDPTA</sequence>
<proteinExistence type="predicted"/>
<evidence type="ECO:0000313" key="1">
    <source>
        <dbReference type="EMBL" id="KAK1772076.1"/>
    </source>
</evidence>
<organism evidence="1 2">
    <name type="scientific">Phialemonium atrogriseum</name>
    <dbReference type="NCBI Taxonomy" id="1093897"/>
    <lineage>
        <taxon>Eukaryota</taxon>
        <taxon>Fungi</taxon>
        <taxon>Dikarya</taxon>
        <taxon>Ascomycota</taxon>
        <taxon>Pezizomycotina</taxon>
        <taxon>Sordariomycetes</taxon>
        <taxon>Sordariomycetidae</taxon>
        <taxon>Cephalothecales</taxon>
        <taxon>Cephalothecaceae</taxon>
        <taxon>Phialemonium</taxon>
    </lineage>
</organism>
<comment type="caution">
    <text evidence="1">The sequence shown here is derived from an EMBL/GenBank/DDBJ whole genome shotgun (WGS) entry which is preliminary data.</text>
</comment>
<dbReference type="EMBL" id="MU838998">
    <property type="protein sequence ID" value="KAK1772076.1"/>
    <property type="molecule type" value="Genomic_DNA"/>
</dbReference>
<accession>A0AAJ0FKX9</accession>
<dbReference type="RefSeq" id="XP_060288289.1">
    <property type="nucleotide sequence ID" value="XM_060422370.1"/>
</dbReference>
<name>A0AAJ0FKX9_9PEZI</name>
<gene>
    <name evidence="1" type="ORF">QBC33DRAFT_174203</name>
</gene>
<protein>
    <submittedName>
        <fullName evidence="1">Uncharacterized protein</fullName>
    </submittedName>
</protein>
<dbReference type="GeneID" id="85305557"/>
<keyword evidence="2" id="KW-1185">Reference proteome</keyword>
<reference evidence="1" key="1">
    <citation type="submission" date="2023-06" db="EMBL/GenBank/DDBJ databases">
        <title>Genome-scale phylogeny and comparative genomics of the fungal order Sordariales.</title>
        <authorList>
            <consortium name="Lawrence Berkeley National Laboratory"/>
            <person name="Hensen N."/>
            <person name="Bonometti L."/>
            <person name="Westerberg I."/>
            <person name="Brannstrom I.O."/>
            <person name="Guillou S."/>
            <person name="Cros-Aarteil S."/>
            <person name="Calhoun S."/>
            <person name="Haridas S."/>
            <person name="Kuo A."/>
            <person name="Mondo S."/>
            <person name="Pangilinan J."/>
            <person name="Riley R."/>
            <person name="Labutti K."/>
            <person name="Andreopoulos B."/>
            <person name="Lipzen A."/>
            <person name="Chen C."/>
            <person name="Yanf M."/>
            <person name="Daum C."/>
            <person name="Ng V."/>
            <person name="Clum A."/>
            <person name="Steindorff A."/>
            <person name="Ohm R."/>
            <person name="Martin F."/>
            <person name="Silar P."/>
            <person name="Natvig D."/>
            <person name="Lalanne C."/>
            <person name="Gautier V."/>
            <person name="Ament-Velasquez S.L."/>
            <person name="Kruys A."/>
            <person name="Hutchinson M.I."/>
            <person name="Powell A.J."/>
            <person name="Barry K."/>
            <person name="Miller A.N."/>
            <person name="Grigoriev I.V."/>
            <person name="Debuchy R."/>
            <person name="Gladieux P."/>
            <person name="Thoren M.H."/>
            <person name="Johannesson H."/>
        </authorList>
    </citation>
    <scope>NUCLEOTIDE SEQUENCE</scope>
    <source>
        <strain evidence="1">8032-3</strain>
    </source>
</reference>